<comment type="caution">
    <text evidence="1">The sequence shown here is derived from an EMBL/GenBank/DDBJ whole genome shotgun (WGS) entry which is preliminary data.</text>
</comment>
<organism evidence="1 2">
    <name type="scientific">Alcaligenes xylosoxydans xylosoxydans</name>
    <name type="common">Achromobacter xylosoxidans</name>
    <dbReference type="NCBI Taxonomy" id="85698"/>
    <lineage>
        <taxon>Bacteria</taxon>
        <taxon>Pseudomonadati</taxon>
        <taxon>Pseudomonadota</taxon>
        <taxon>Betaproteobacteria</taxon>
        <taxon>Burkholderiales</taxon>
        <taxon>Alcaligenaceae</taxon>
        <taxon>Achromobacter</taxon>
    </lineage>
</organism>
<dbReference type="RefSeq" id="WP_165601324.1">
    <property type="nucleotide sequence ID" value="NZ_CYTI01000010.1"/>
</dbReference>
<gene>
    <name evidence="1" type="ORF">O9570_27145</name>
</gene>
<reference evidence="1" key="1">
    <citation type="submission" date="2022-12" db="EMBL/GenBank/DDBJ databases">
        <authorList>
            <person name="Voronina O.L."/>
            <person name="Kunda M.S."/>
            <person name="Ryzhova N."/>
            <person name="Aksenova E.I."/>
        </authorList>
    </citation>
    <scope>NUCLEOTIDE SEQUENCE</scope>
    <source>
        <strain evidence="1">SCCH136:Ach223948</strain>
    </source>
</reference>
<protein>
    <submittedName>
        <fullName evidence="1">Uncharacterized protein</fullName>
    </submittedName>
</protein>
<dbReference type="Proteomes" id="UP001141992">
    <property type="component" value="Unassembled WGS sequence"/>
</dbReference>
<name>A0A9X3L3J2_ALCXX</name>
<evidence type="ECO:0000313" key="1">
    <source>
        <dbReference type="EMBL" id="MCZ8405159.1"/>
    </source>
</evidence>
<accession>A0A9X3L3J2</accession>
<dbReference type="AlphaFoldDB" id="A0A9X3L3J2"/>
<proteinExistence type="predicted"/>
<evidence type="ECO:0000313" key="2">
    <source>
        <dbReference type="Proteomes" id="UP001141992"/>
    </source>
</evidence>
<sequence length="49" mass="5413">MTRFNCKLGRSTRSRAAGRHVFVIVAIARTALDRAAHACRADFAQACQH</sequence>
<dbReference type="EMBL" id="JAPZVI010000035">
    <property type="protein sequence ID" value="MCZ8405159.1"/>
    <property type="molecule type" value="Genomic_DNA"/>
</dbReference>